<comment type="caution">
    <text evidence="2">The sequence shown here is derived from an EMBL/GenBank/DDBJ whole genome shotgun (WGS) entry which is preliminary data.</text>
</comment>
<protein>
    <submittedName>
        <fullName evidence="2">Uncharacterized protein</fullName>
    </submittedName>
</protein>
<evidence type="ECO:0000313" key="2">
    <source>
        <dbReference type="EMBL" id="KAL0638706.1"/>
    </source>
</evidence>
<name>A0ABR3GRZ1_9PEZI</name>
<evidence type="ECO:0000256" key="1">
    <source>
        <dbReference type="SAM" id="SignalP"/>
    </source>
</evidence>
<feature type="chain" id="PRO_5045517401" evidence="1">
    <location>
        <begin position="19"/>
        <end position="93"/>
    </location>
</feature>
<accession>A0ABR3GRZ1</accession>
<gene>
    <name evidence="2" type="ORF">Q9L58_002284</name>
</gene>
<reference evidence="2 3" key="1">
    <citation type="submission" date="2024-02" db="EMBL/GenBank/DDBJ databases">
        <title>Discinaceae phylogenomics.</title>
        <authorList>
            <person name="Dirks A.C."/>
            <person name="James T.Y."/>
        </authorList>
    </citation>
    <scope>NUCLEOTIDE SEQUENCE [LARGE SCALE GENOMIC DNA]</scope>
    <source>
        <strain evidence="2 3">ACD0624</strain>
    </source>
</reference>
<feature type="signal peptide" evidence="1">
    <location>
        <begin position="1"/>
        <end position="18"/>
    </location>
</feature>
<dbReference type="Proteomes" id="UP001447188">
    <property type="component" value="Unassembled WGS sequence"/>
</dbReference>
<dbReference type="EMBL" id="JBBBZM010000019">
    <property type="protein sequence ID" value="KAL0638706.1"/>
    <property type="molecule type" value="Genomic_DNA"/>
</dbReference>
<organism evidence="2 3">
    <name type="scientific">Discina gigas</name>
    <dbReference type="NCBI Taxonomy" id="1032678"/>
    <lineage>
        <taxon>Eukaryota</taxon>
        <taxon>Fungi</taxon>
        <taxon>Dikarya</taxon>
        <taxon>Ascomycota</taxon>
        <taxon>Pezizomycotina</taxon>
        <taxon>Pezizomycetes</taxon>
        <taxon>Pezizales</taxon>
        <taxon>Discinaceae</taxon>
        <taxon>Discina</taxon>
    </lineage>
</organism>
<proteinExistence type="predicted"/>
<sequence length="93" mass="9972">MHFTSVLLTLSAIALVHADMYDTCFAEYTTLIQTTGFPPRTIASMFTGSGDCQGCPFQCMAGAYSFQAANPSRPVVAHGAYNELMHKCTGKGL</sequence>
<keyword evidence="1" id="KW-0732">Signal</keyword>
<evidence type="ECO:0000313" key="3">
    <source>
        <dbReference type="Proteomes" id="UP001447188"/>
    </source>
</evidence>
<keyword evidence="3" id="KW-1185">Reference proteome</keyword>